<proteinExistence type="predicted"/>
<evidence type="ECO:0000256" key="2">
    <source>
        <dbReference type="ARBA" id="ARBA00022723"/>
    </source>
</evidence>
<sequence>MNIAQLKIKVLLLISIAFCTVVKAQSDLVTKKYDLVIVGGTPAGIMAAISSARLGKTSLILERTSHVGGLPANGLGATDIATRGATTGLFTEFVTRVKKYYTDKYGALSEQVKACSDGYHFEPSVAEVIFGQMLAEHVDKITVLKMCQFDAEPQNIQISNGRISRISILNRDTRKIESYEGRVFIDATYEGDLGAAANIPFRVGREGKSEFNEPGAGRVYKYWGGEEGNGSTYQADNAVQSYNYRICLTNDPSNSVPIEKPLKYNRDEYVSMIEDVWTGNNTGVQMQQVTTAMMKENRKNLANGGTTKIPGDRWGIGKITNMVALPNHKTDGNNQHMSFISTDLPEENWPWPTSDWAWRDAFAQRLKEYTLGLIYFAQNEKELPESFRKATKEWGLAKDEYNDNEHFPRQVYIREGRRFEAMYFFTARDAMPVSPGKRPPAHPSSVTASHYALDSHAVRKREPGKIHLDGFISYPTAVYTVPLGVMVPKQVDNLILPVPVSGSHIGFSTIRMEPCWMALGQAAGVAASLAIDGHTRIRDVKNEQLQNLLIDQKATLMYYKDIDSSNPDFKMVQFMGLKGYLPDWEAHLDAVVDRQQLAVWNKLSGLKMKFKAGSTTRREVLRDIYRSINKQMK</sequence>
<dbReference type="Gene3D" id="3.50.50.60">
    <property type="entry name" value="FAD/NAD(P)-binding domain"/>
    <property type="match status" value="1"/>
</dbReference>
<reference evidence="7 8" key="1">
    <citation type="submission" date="2022-07" db="EMBL/GenBank/DDBJ databases">
        <title>Mucilaginibacter sp. JC4.</title>
        <authorList>
            <person name="Le V."/>
            <person name="Ko S.-R."/>
            <person name="Ahn C.-Y."/>
            <person name="Oh H.-M."/>
        </authorList>
    </citation>
    <scope>NUCLEOTIDE SEQUENCE [LARGE SCALE GENOMIC DNA]</scope>
    <source>
        <strain evidence="7 8">JC4</strain>
    </source>
</reference>
<feature type="signal peptide" evidence="6">
    <location>
        <begin position="1"/>
        <end position="24"/>
    </location>
</feature>
<dbReference type="RefSeq" id="WP_256537947.1">
    <property type="nucleotide sequence ID" value="NZ_JANHOH010000001.1"/>
</dbReference>
<keyword evidence="5" id="KW-0411">Iron-sulfur</keyword>
<evidence type="ECO:0000256" key="6">
    <source>
        <dbReference type="SAM" id="SignalP"/>
    </source>
</evidence>
<keyword evidence="2" id="KW-0479">Metal-binding</keyword>
<evidence type="ECO:0000313" key="8">
    <source>
        <dbReference type="Proteomes" id="UP001204376"/>
    </source>
</evidence>
<evidence type="ECO:0000313" key="7">
    <source>
        <dbReference type="EMBL" id="MCQ6957754.1"/>
    </source>
</evidence>
<dbReference type="SUPFAM" id="SSF51905">
    <property type="entry name" value="FAD/NAD(P)-binding domain"/>
    <property type="match status" value="1"/>
</dbReference>
<keyword evidence="4" id="KW-0408">Iron</keyword>
<evidence type="ECO:0000256" key="5">
    <source>
        <dbReference type="ARBA" id="ARBA00023014"/>
    </source>
</evidence>
<dbReference type="Proteomes" id="UP001204376">
    <property type="component" value="Unassembled WGS sequence"/>
</dbReference>
<comment type="caution">
    <text evidence="7">The sequence shown here is derived from an EMBL/GenBank/DDBJ whole genome shotgun (WGS) entry which is preliminary data.</text>
</comment>
<dbReference type="PANTHER" id="PTHR43498:SF1">
    <property type="entry name" value="COB--COM HETERODISULFIDE REDUCTASE IRON-SULFUR SUBUNIT A"/>
    <property type="match status" value="1"/>
</dbReference>
<keyword evidence="6" id="KW-0732">Signal</keyword>
<dbReference type="EMBL" id="JANHOH010000001">
    <property type="protein sequence ID" value="MCQ6957754.1"/>
    <property type="molecule type" value="Genomic_DNA"/>
</dbReference>
<dbReference type="InterPro" id="IPR039650">
    <property type="entry name" value="HdrA-like"/>
</dbReference>
<organism evidence="7 8">
    <name type="scientific">Mucilaginibacter aquariorum</name>
    <dbReference type="NCBI Taxonomy" id="2967225"/>
    <lineage>
        <taxon>Bacteria</taxon>
        <taxon>Pseudomonadati</taxon>
        <taxon>Bacteroidota</taxon>
        <taxon>Sphingobacteriia</taxon>
        <taxon>Sphingobacteriales</taxon>
        <taxon>Sphingobacteriaceae</taxon>
        <taxon>Mucilaginibacter</taxon>
    </lineage>
</organism>
<evidence type="ECO:0000256" key="1">
    <source>
        <dbReference type="ARBA" id="ARBA00022485"/>
    </source>
</evidence>
<protein>
    <submittedName>
        <fullName evidence="7">FAD-dependent oxidoreductase</fullName>
    </submittedName>
</protein>
<evidence type="ECO:0000256" key="4">
    <source>
        <dbReference type="ARBA" id="ARBA00023004"/>
    </source>
</evidence>
<keyword evidence="3" id="KW-0560">Oxidoreductase</keyword>
<keyword evidence="8" id="KW-1185">Reference proteome</keyword>
<accession>A0ABT1SZJ3</accession>
<name>A0ABT1SZJ3_9SPHI</name>
<gene>
    <name evidence="7" type="ORF">NPE20_07295</name>
</gene>
<dbReference type="InterPro" id="IPR036188">
    <property type="entry name" value="FAD/NAD-bd_sf"/>
</dbReference>
<feature type="chain" id="PRO_5045248654" evidence="6">
    <location>
        <begin position="25"/>
        <end position="633"/>
    </location>
</feature>
<dbReference type="Pfam" id="PF12831">
    <property type="entry name" value="FAD_oxidored"/>
    <property type="match status" value="1"/>
</dbReference>
<evidence type="ECO:0000256" key="3">
    <source>
        <dbReference type="ARBA" id="ARBA00023002"/>
    </source>
</evidence>
<keyword evidence="1" id="KW-0004">4Fe-4S</keyword>
<dbReference type="PANTHER" id="PTHR43498">
    <property type="entry name" value="FERREDOXIN:COB-COM HETERODISULFIDE REDUCTASE SUBUNIT A"/>
    <property type="match status" value="1"/>
</dbReference>